<sequence>MRLGTSLNI</sequence>
<protein>
    <submittedName>
        <fullName evidence="1">Uncharacterized protein</fullName>
    </submittedName>
</protein>
<accession>T0K3V3</accession>
<dbReference type="Proteomes" id="UP000015530">
    <property type="component" value="Unassembled WGS sequence"/>
</dbReference>
<name>T0K3V3_COLGC</name>
<comment type="caution">
    <text evidence="1">The sequence shown here is derived from an EMBL/GenBank/DDBJ whole genome shotgun (WGS) entry which is preliminary data.</text>
</comment>
<proteinExistence type="predicted"/>
<organism evidence="1 2">
    <name type="scientific">Colletotrichum gloeosporioides (strain Cg-14)</name>
    <name type="common">Anthracnose fungus</name>
    <name type="synonym">Glomerella cingulata</name>
    <dbReference type="NCBI Taxonomy" id="1237896"/>
    <lineage>
        <taxon>Eukaryota</taxon>
        <taxon>Fungi</taxon>
        <taxon>Dikarya</taxon>
        <taxon>Ascomycota</taxon>
        <taxon>Pezizomycotina</taxon>
        <taxon>Sordariomycetes</taxon>
        <taxon>Hypocreomycetidae</taxon>
        <taxon>Glomerellales</taxon>
        <taxon>Glomerellaceae</taxon>
        <taxon>Colletotrichum</taxon>
        <taxon>Colletotrichum gloeosporioides species complex</taxon>
    </lineage>
</organism>
<gene>
    <name evidence="1" type="ORF">CGLO_14512</name>
</gene>
<dbReference type="EMBL" id="AMYD01003395">
    <property type="protein sequence ID" value="EQB46434.1"/>
    <property type="molecule type" value="Genomic_DNA"/>
</dbReference>
<evidence type="ECO:0000313" key="1">
    <source>
        <dbReference type="EMBL" id="EQB46434.1"/>
    </source>
</evidence>
<evidence type="ECO:0000313" key="2">
    <source>
        <dbReference type="Proteomes" id="UP000015530"/>
    </source>
</evidence>
<reference evidence="2" key="1">
    <citation type="journal article" date="2013" name="Mol. Plant Microbe Interact.">
        <title>Global aspects of pacC regulation of pathogenicity genes in Colletotrichum gloeosporioides as revealed by transcriptome analysis.</title>
        <authorList>
            <person name="Alkan N."/>
            <person name="Meng X."/>
            <person name="Friedlander G."/>
            <person name="Reuveni E."/>
            <person name="Sukno S."/>
            <person name="Sherman A."/>
            <person name="Thon M."/>
            <person name="Fluhr R."/>
            <person name="Prusky D."/>
        </authorList>
    </citation>
    <scope>NUCLEOTIDE SEQUENCE [LARGE SCALE GENOMIC DNA]</scope>
    <source>
        <strain evidence="2">Cg-14</strain>
    </source>
</reference>
<dbReference type="HOGENOM" id="CLU_3438984_0_0_1"/>